<dbReference type="Proteomes" id="UP000250434">
    <property type="component" value="Chromosome"/>
</dbReference>
<dbReference type="EMBL" id="CP015163">
    <property type="protein sequence ID" value="AXB43391.1"/>
    <property type="molecule type" value="Genomic_DNA"/>
</dbReference>
<dbReference type="InterPro" id="IPR001898">
    <property type="entry name" value="SLC13A/DASS"/>
</dbReference>
<name>A0A344L5R7_9PSEU</name>
<dbReference type="GO" id="GO:0005886">
    <property type="term" value="C:plasma membrane"/>
    <property type="evidence" value="ECO:0007669"/>
    <property type="project" value="TreeGrafter"/>
</dbReference>
<dbReference type="AlphaFoldDB" id="A0A344L5R7"/>
<evidence type="ECO:0000313" key="7">
    <source>
        <dbReference type="Proteomes" id="UP000250434"/>
    </source>
</evidence>
<feature type="transmembrane region" description="Helical" evidence="5">
    <location>
        <begin position="72"/>
        <end position="89"/>
    </location>
</feature>
<dbReference type="PANTHER" id="PTHR43652:SF2">
    <property type="entry name" value="BASIC AMINO ACID ANTIPORTER YFCC-RELATED"/>
    <property type="match status" value="1"/>
</dbReference>
<feature type="transmembrane region" description="Helical" evidence="5">
    <location>
        <begin position="225"/>
        <end position="248"/>
    </location>
</feature>
<feature type="transmembrane region" description="Helical" evidence="5">
    <location>
        <begin position="329"/>
        <end position="350"/>
    </location>
</feature>
<dbReference type="RefSeq" id="WP_113692632.1">
    <property type="nucleotide sequence ID" value="NZ_CP015163.1"/>
</dbReference>
<protein>
    <submittedName>
        <fullName evidence="6">Transporter</fullName>
    </submittedName>
</protein>
<feature type="transmembrane region" description="Helical" evidence="5">
    <location>
        <begin position="182"/>
        <end position="205"/>
    </location>
</feature>
<feature type="transmembrane region" description="Helical" evidence="5">
    <location>
        <begin position="460"/>
        <end position="481"/>
    </location>
</feature>
<organism evidence="6 7">
    <name type="scientific">Amycolatopsis albispora</name>
    <dbReference type="NCBI Taxonomy" id="1804986"/>
    <lineage>
        <taxon>Bacteria</taxon>
        <taxon>Bacillati</taxon>
        <taxon>Actinomycetota</taxon>
        <taxon>Actinomycetes</taxon>
        <taxon>Pseudonocardiales</taxon>
        <taxon>Pseudonocardiaceae</taxon>
        <taxon>Amycolatopsis</taxon>
    </lineage>
</organism>
<reference evidence="6 7" key="1">
    <citation type="submission" date="2016-04" db="EMBL/GenBank/DDBJ databases">
        <title>Complete genome sequence and analysis of deep-sea sediment isolate, Amycolatopsis sp. WP1.</title>
        <authorList>
            <person name="Wang H."/>
            <person name="Chen S."/>
            <person name="Wu Q."/>
        </authorList>
    </citation>
    <scope>NUCLEOTIDE SEQUENCE [LARGE SCALE GENOMIC DNA]</scope>
    <source>
        <strain evidence="6 7">WP1</strain>
    </source>
</reference>
<feature type="transmembrane region" description="Helical" evidence="5">
    <location>
        <begin position="101"/>
        <end position="121"/>
    </location>
</feature>
<feature type="transmembrane region" description="Helical" evidence="5">
    <location>
        <begin position="370"/>
        <end position="389"/>
    </location>
</feature>
<feature type="transmembrane region" description="Helical" evidence="5">
    <location>
        <begin position="141"/>
        <end position="170"/>
    </location>
</feature>
<accession>A0A344L5R7</accession>
<sequence>MLKIAARAEPAGPTAAPVPRWPFGLAGAAVVLTALHFSLPGPGSGLPEAGRTTLVVFAGATLFWLFGRNDTYVGFAALLALILLGVLDADQVFAALGGDTVWLLISAFVLAAGISATGLPARAAITLCTRAGRPRTLFHLVTAWLVLTAFAIPATSGRAALALPVFLALAQAFRDRPALVRALALLMPTVILLSAAATLTGAGAHLITVEILAGSTGSGISFGQWLLLGVPIAVLTSHLAAELVLLLMTRRADRRQPLLVDPRHLAEEAGVELGRLNLVQLRALAVLALVVTLWCTESWHGLSAALVALAGAVLITVPKAGTVALDSALSSVPWSLLLFMVATTALGSALNQSGAAQWLAEAAMGHHTGNAFVVLAGIVGVSVAAHLVLQSRSARSSVLVPLILPLAAVSGLNPVAAAFASTVAAGFCHTLPASAKPVALFSGISTVPTYHRSDLLKLSVLLGPLVAGLVLLFATAVWPRLGLPLYLQEMK</sequence>
<dbReference type="InterPro" id="IPR051679">
    <property type="entry name" value="DASS-Related_Transporters"/>
</dbReference>
<feature type="transmembrane region" description="Helical" evidence="5">
    <location>
        <begin position="299"/>
        <end position="317"/>
    </location>
</feature>
<keyword evidence="4 5" id="KW-0472">Membrane</keyword>
<evidence type="ECO:0000256" key="4">
    <source>
        <dbReference type="ARBA" id="ARBA00023136"/>
    </source>
</evidence>
<feature type="transmembrane region" description="Helical" evidence="5">
    <location>
        <begin position="20"/>
        <end position="37"/>
    </location>
</feature>
<comment type="subcellular location">
    <subcellularLocation>
        <location evidence="1">Membrane</location>
        <topology evidence="1">Multi-pass membrane protein</topology>
    </subcellularLocation>
</comment>
<evidence type="ECO:0000256" key="5">
    <source>
        <dbReference type="SAM" id="Phobius"/>
    </source>
</evidence>
<feature type="transmembrane region" description="Helical" evidence="5">
    <location>
        <begin position="273"/>
        <end position="293"/>
    </location>
</feature>
<keyword evidence="3 5" id="KW-1133">Transmembrane helix</keyword>
<dbReference type="GO" id="GO:0022857">
    <property type="term" value="F:transmembrane transporter activity"/>
    <property type="evidence" value="ECO:0007669"/>
    <property type="project" value="InterPro"/>
</dbReference>
<dbReference type="OrthoDB" id="9156049at2"/>
<evidence type="ECO:0000313" key="6">
    <source>
        <dbReference type="EMBL" id="AXB43391.1"/>
    </source>
</evidence>
<evidence type="ECO:0000256" key="3">
    <source>
        <dbReference type="ARBA" id="ARBA00022989"/>
    </source>
</evidence>
<gene>
    <name evidence="6" type="ORF">A4R43_13225</name>
</gene>
<keyword evidence="2 5" id="KW-0812">Transmembrane</keyword>
<keyword evidence="7" id="KW-1185">Reference proteome</keyword>
<dbReference type="KEGG" id="aab:A4R43_13225"/>
<evidence type="ECO:0000256" key="1">
    <source>
        <dbReference type="ARBA" id="ARBA00004141"/>
    </source>
</evidence>
<feature type="transmembrane region" description="Helical" evidence="5">
    <location>
        <begin position="49"/>
        <end position="66"/>
    </location>
</feature>
<dbReference type="Pfam" id="PF00939">
    <property type="entry name" value="Na_sulph_symp"/>
    <property type="match status" value="1"/>
</dbReference>
<evidence type="ECO:0000256" key="2">
    <source>
        <dbReference type="ARBA" id="ARBA00022692"/>
    </source>
</evidence>
<proteinExistence type="predicted"/>
<dbReference type="PANTHER" id="PTHR43652">
    <property type="entry name" value="BASIC AMINO ACID ANTIPORTER YFCC-RELATED"/>
    <property type="match status" value="1"/>
</dbReference>